<dbReference type="AlphaFoldDB" id="A0A3B0TBU2"/>
<evidence type="ECO:0000256" key="2">
    <source>
        <dbReference type="ARBA" id="ARBA00006706"/>
    </source>
</evidence>
<keyword evidence="5" id="KW-0460">Magnesium</keyword>
<dbReference type="InterPro" id="IPR000092">
    <property type="entry name" value="Polyprenyl_synt"/>
</dbReference>
<dbReference type="InterPro" id="IPR053378">
    <property type="entry name" value="Prenyl_diphosphate_synthase"/>
</dbReference>
<keyword evidence="4" id="KW-0479">Metal-binding</keyword>
<dbReference type="CDD" id="cd00685">
    <property type="entry name" value="Trans_IPPS_HT"/>
    <property type="match status" value="1"/>
</dbReference>
<dbReference type="PANTHER" id="PTHR43281">
    <property type="entry name" value="FARNESYL DIPHOSPHATE SYNTHASE"/>
    <property type="match status" value="1"/>
</dbReference>
<dbReference type="GO" id="GO:0005737">
    <property type="term" value="C:cytoplasm"/>
    <property type="evidence" value="ECO:0007669"/>
    <property type="project" value="UniProtKB-ARBA"/>
</dbReference>
<dbReference type="NCBIfam" id="NF045485">
    <property type="entry name" value="FPPsyn"/>
    <property type="match status" value="1"/>
</dbReference>
<dbReference type="SFLD" id="SFLDS00005">
    <property type="entry name" value="Isoprenoid_Synthase_Type_I"/>
    <property type="match status" value="1"/>
</dbReference>
<dbReference type="GO" id="GO:0004337">
    <property type="term" value="F:(2E,6E)-farnesyl diphosphate synthase activity"/>
    <property type="evidence" value="ECO:0007669"/>
    <property type="project" value="UniProtKB-EC"/>
</dbReference>
<dbReference type="EC" id="2.5.1.10" evidence="7"/>
<dbReference type="GO" id="GO:0046872">
    <property type="term" value="F:metal ion binding"/>
    <property type="evidence" value="ECO:0007669"/>
    <property type="project" value="UniProtKB-KW"/>
</dbReference>
<dbReference type="EMBL" id="UOEO01000034">
    <property type="protein sequence ID" value="VAW15508.1"/>
    <property type="molecule type" value="Genomic_DNA"/>
</dbReference>
<comment type="cofactor">
    <cofactor evidence="1">
        <name>Mg(2+)</name>
        <dbReference type="ChEBI" id="CHEBI:18420"/>
    </cofactor>
</comment>
<protein>
    <submittedName>
        <fullName evidence="7">(2E,6E)-farnesyl diphosphate synthase</fullName>
        <ecNumber evidence="7">2.5.1.10</ecNumber>
    </submittedName>
</protein>
<comment type="similarity">
    <text evidence="2">Belongs to the FPP/GGPP synthase family.</text>
</comment>
<gene>
    <name evidence="7" type="ORF">MNBD_ALPHA12-626</name>
</gene>
<keyword evidence="3 7" id="KW-0808">Transferase</keyword>
<dbReference type="InterPro" id="IPR008949">
    <property type="entry name" value="Isoprenoid_synthase_dom_sf"/>
</dbReference>
<dbReference type="Pfam" id="PF00348">
    <property type="entry name" value="polyprenyl_synt"/>
    <property type="match status" value="1"/>
</dbReference>
<sequence length="287" mass="30626">MIDRALGDFLTRERLHGPGQAPQRLIGAMRHGTLNGGKRLRPLLVMQSAAIFSLAPDQVIRAALAVEMVHCYSLIHDDLPAMDDDDFRRGQPSVHKKFDEAAAILAGDALLTHAFEVLADPSSHPDPVVRTSLILELARGSGAAGMAGGQALDLMGEKNSPPENEIALMQKMKTGAVIRAAVRMGALLGGANDDQLAALTIYGQEAGHAFQLADDILDLTATSEQMGKATGKDAQRQKPTLVARIGLTAARRHLGDTIHNAISALMMFGPEANGLRATAKYFAEREN</sequence>
<evidence type="ECO:0000256" key="6">
    <source>
        <dbReference type="ARBA" id="ARBA00023229"/>
    </source>
</evidence>
<dbReference type="SUPFAM" id="SSF48576">
    <property type="entry name" value="Terpenoid synthases"/>
    <property type="match status" value="1"/>
</dbReference>
<evidence type="ECO:0000256" key="1">
    <source>
        <dbReference type="ARBA" id="ARBA00001946"/>
    </source>
</evidence>
<proteinExistence type="inferred from homology"/>
<name>A0A3B0TBU2_9ZZZZ</name>
<dbReference type="FunFam" id="1.10.600.10:FF:000001">
    <property type="entry name" value="Geranylgeranyl diphosphate synthase"/>
    <property type="match status" value="1"/>
</dbReference>
<evidence type="ECO:0000256" key="5">
    <source>
        <dbReference type="ARBA" id="ARBA00022842"/>
    </source>
</evidence>
<reference evidence="7" key="1">
    <citation type="submission" date="2018-06" db="EMBL/GenBank/DDBJ databases">
        <authorList>
            <person name="Zhirakovskaya E."/>
        </authorList>
    </citation>
    <scope>NUCLEOTIDE SEQUENCE</scope>
</reference>
<evidence type="ECO:0000313" key="7">
    <source>
        <dbReference type="EMBL" id="VAW15508.1"/>
    </source>
</evidence>
<dbReference type="Gene3D" id="1.10.600.10">
    <property type="entry name" value="Farnesyl Diphosphate Synthase"/>
    <property type="match status" value="1"/>
</dbReference>
<evidence type="ECO:0000256" key="4">
    <source>
        <dbReference type="ARBA" id="ARBA00022723"/>
    </source>
</evidence>
<evidence type="ECO:0000256" key="3">
    <source>
        <dbReference type="ARBA" id="ARBA00022679"/>
    </source>
</evidence>
<accession>A0A3B0TBU2</accession>
<organism evidence="7">
    <name type="scientific">hydrothermal vent metagenome</name>
    <dbReference type="NCBI Taxonomy" id="652676"/>
    <lineage>
        <taxon>unclassified sequences</taxon>
        <taxon>metagenomes</taxon>
        <taxon>ecological metagenomes</taxon>
    </lineage>
</organism>
<keyword evidence="6" id="KW-0414">Isoprene biosynthesis</keyword>
<dbReference type="SFLD" id="SFLDG01017">
    <property type="entry name" value="Polyprenyl_Transferase_Like"/>
    <property type="match status" value="1"/>
</dbReference>
<dbReference type="InterPro" id="IPR033749">
    <property type="entry name" value="Polyprenyl_synt_CS"/>
</dbReference>
<dbReference type="GO" id="GO:0008299">
    <property type="term" value="P:isoprenoid biosynthetic process"/>
    <property type="evidence" value="ECO:0007669"/>
    <property type="project" value="UniProtKB-KW"/>
</dbReference>
<dbReference type="PANTHER" id="PTHR43281:SF1">
    <property type="entry name" value="FARNESYL DIPHOSPHATE SYNTHASE"/>
    <property type="match status" value="1"/>
</dbReference>
<dbReference type="PROSITE" id="PS00723">
    <property type="entry name" value="POLYPRENYL_SYNTHASE_1"/>
    <property type="match status" value="1"/>
</dbReference>